<evidence type="ECO:0000256" key="2">
    <source>
        <dbReference type="ARBA" id="ARBA00022448"/>
    </source>
</evidence>
<comment type="subcellular location">
    <subcellularLocation>
        <location evidence="1">Membrane</location>
    </subcellularLocation>
    <subcellularLocation>
        <location evidence="7">Plastid</location>
        <location evidence="7">Chloroplast thylakoid membrane</location>
        <topology evidence="7">Peripheral membrane protein</topology>
    </subcellularLocation>
</comment>
<organism evidence="8">
    <name type="scientific">Ishige okamurae</name>
    <dbReference type="NCBI Taxonomy" id="233772"/>
    <lineage>
        <taxon>Eukaryota</taxon>
        <taxon>Sar</taxon>
        <taxon>Stramenopiles</taxon>
        <taxon>Ochrophyta</taxon>
        <taxon>PX clade</taxon>
        <taxon>Phaeophyceae</taxon>
        <taxon>Ectocarpales</taxon>
        <taxon>Ishigeaceae</taxon>
        <taxon>Ishige</taxon>
    </lineage>
</organism>
<dbReference type="Pfam" id="PF00213">
    <property type="entry name" value="OSCP"/>
    <property type="match status" value="1"/>
</dbReference>
<comment type="similarity">
    <text evidence="7">Belongs to the ATPase delta chain family.</text>
</comment>
<dbReference type="GO" id="GO:0045259">
    <property type="term" value="C:proton-transporting ATP synthase complex"/>
    <property type="evidence" value="ECO:0007669"/>
    <property type="project" value="UniProtKB-KW"/>
</dbReference>
<evidence type="ECO:0000256" key="1">
    <source>
        <dbReference type="ARBA" id="ARBA00004370"/>
    </source>
</evidence>
<keyword evidence="5 7" id="KW-0472">Membrane</keyword>
<gene>
    <name evidence="7 8" type="primary">atpD</name>
</gene>
<dbReference type="EMBL" id="MW762687">
    <property type="protein sequence ID" value="QVJ99576.1"/>
    <property type="molecule type" value="Genomic_DNA"/>
</dbReference>
<dbReference type="AlphaFoldDB" id="A0A8E5XRC3"/>
<evidence type="ECO:0000256" key="7">
    <source>
        <dbReference type="HAMAP-Rule" id="MF_01416"/>
    </source>
</evidence>
<keyword evidence="8" id="KW-0150">Chloroplast</keyword>
<evidence type="ECO:0000256" key="4">
    <source>
        <dbReference type="ARBA" id="ARBA00023065"/>
    </source>
</evidence>
<dbReference type="InterPro" id="IPR020781">
    <property type="entry name" value="ATPase_OSCP/d_CS"/>
</dbReference>
<keyword evidence="7" id="KW-0139">CF(1)</keyword>
<proteinExistence type="inferred from homology"/>
<accession>A0A8E5XRC3</accession>
<evidence type="ECO:0000256" key="3">
    <source>
        <dbReference type="ARBA" id="ARBA00022781"/>
    </source>
</evidence>
<sequence>MMTNTIINAKIASPYSEALFQLGLGLYLKENNPNLFFQIIFDIQDLLTLLRATPVLQEYLVNPLISSKNKKVILEKCLREETSLHTKNFLNLLVDQKRIEFVEIIAQTFMDKAYEFVCLKFVEICSTYELSKAQQKALIRKLRVILGPEVTGPDVDVQYPNIALSLRVDKDLLGGFVIKIGSKIIDLSLKGELQELSKQLNVTA</sequence>
<dbReference type="PANTHER" id="PTHR11910">
    <property type="entry name" value="ATP SYNTHASE DELTA CHAIN"/>
    <property type="match status" value="1"/>
</dbReference>
<geneLocation type="chloroplast" evidence="8"/>
<reference evidence="8" key="1">
    <citation type="submission" date="2021-03" db="EMBL/GenBank/DDBJ databases">
        <title>The complete chloroplast genome of Ishige okamurae.</title>
        <authorList>
            <person name="Wang X."/>
        </authorList>
    </citation>
    <scope>NUCLEOTIDE SEQUENCE</scope>
</reference>
<keyword evidence="6 7" id="KW-0066">ATP synthesis</keyword>
<dbReference type="NCBIfam" id="TIGR01145">
    <property type="entry name" value="ATP_synt_delta"/>
    <property type="match status" value="1"/>
</dbReference>
<comment type="function">
    <text evidence="7">F(1)F(0) ATP synthase produces ATP from ADP in the presence of a proton or sodium gradient. F-type ATPases consist of two structural domains, F(1) containing the extramembraneous catalytic core and F(0) containing the membrane proton channel, linked together by a central stalk and a peripheral stalk. During catalysis, ATP synthesis in the catalytic domain of F(1) is coupled via a rotary mechanism of the central stalk subunits to proton translocation.</text>
</comment>
<keyword evidence="8" id="KW-0934">Plastid</keyword>
<evidence type="ECO:0000256" key="5">
    <source>
        <dbReference type="ARBA" id="ARBA00023136"/>
    </source>
</evidence>
<evidence type="ECO:0000313" key="8">
    <source>
        <dbReference type="EMBL" id="QVJ99576.1"/>
    </source>
</evidence>
<protein>
    <recommendedName>
        <fullName evidence="7">ATP synthase subunit delta, chloroplastic</fullName>
    </recommendedName>
    <alternativeName>
        <fullName evidence="7">ATP synthase F(1) sector subunit delta</fullName>
    </alternativeName>
    <alternativeName>
        <fullName evidence="7">F-type ATPase subunit delta</fullName>
    </alternativeName>
</protein>
<comment type="function">
    <text evidence="7">This protein is part of the stalk that links CF(0) to CF(1). It either transmits conformational changes from CF(0) to CF(1) or is implicated in proton conduction.</text>
</comment>
<dbReference type="GeneID" id="68216409"/>
<evidence type="ECO:0000256" key="6">
    <source>
        <dbReference type="ARBA" id="ARBA00023310"/>
    </source>
</evidence>
<dbReference type="GO" id="GO:0009535">
    <property type="term" value="C:chloroplast thylakoid membrane"/>
    <property type="evidence" value="ECO:0007669"/>
    <property type="project" value="UniProtKB-SubCell"/>
</dbReference>
<name>A0A8E5XRC3_9PHAE</name>
<dbReference type="InterPro" id="IPR000711">
    <property type="entry name" value="ATPase_OSCP/dsu"/>
</dbReference>
<comment type="subunit">
    <text evidence="7">F-type ATPases have 2 components, F(1) - the catalytic core - and F(0) - the membrane proton channel. F(1) has five subunits: alpha(3), beta(3), gamma(1), delta(1), epsilon(1). CF(0) has four main subunits: a(1), b(1), b'(1) and c(10-14). The alpha and beta chains form an alternating ring which encloses part of the gamma chain. F(1) is attached to F(0) by a central stalk formed by the gamma and epsilon chains, while a peripheral stalk is formed by the delta, b and b' chains.</text>
</comment>
<keyword evidence="3 7" id="KW-0375">Hydrogen ion transport</keyword>
<keyword evidence="4 7" id="KW-0406">Ion transport</keyword>
<dbReference type="RefSeq" id="YP_010185232.1">
    <property type="nucleotide sequence ID" value="NC_058314.1"/>
</dbReference>
<keyword evidence="2 7" id="KW-0813">Transport</keyword>
<dbReference type="GO" id="GO:0046933">
    <property type="term" value="F:proton-transporting ATP synthase activity, rotational mechanism"/>
    <property type="evidence" value="ECO:0007669"/>
    <property type="project" value="UniProtKB-UniRule"/>
</dbReference>
<dbReference type="PROSITE" id="PS00389">
    <property type="entry name" value="ATPASE_DELTA"/>
    <property type="match status" value="1"/>
</dbReference>
<keyword evidence="7" id="KW-0793">Thylakoid</keyword>
<dbReference type="HAMAP" id="MF_01416">
    <property type="entry name" value="ATP_synth_delta_bact"/>
    <property type="match status" value="1"/>
</dbReference>